<evidence type="ECO:0000313" key="1">
    <source>
        <dbReference type="EMBL" id="KMQ97915.1"/>
    </source>
</evidence>
<dbReference type="Proteomes" id="UP000036403">
    <property type="component" value="Unassembled WGS sequence"/>
</dbReference>
<proteinExistence type="predicted"/>
<organism evidence="1 2">
    <name type="scientific">Lasius niger</name>
    <name type="common">Black garden ant</name>
    <dbReference type="NCBI Taxonomy" id="67767"/>
    <lineage>
        <taxon>Eukaryota</taxon>
        <taxon>Metazoa</taxon>
        <taxon>Ecdysozoa</taxon>
        <taxon>Arthropoda</taxon>
        <taxon>Hexapoda</taxon>
        <taxon>Insecta</taxon>
        <taxon>Pterygota</taxon>
        <taxon>Neoptera</taxon>
        <taxon>Endopterygota</taxon>
        <taxon>Hymenoptera</taxon>
        <taxon>Apocrita</taxon>
        <taxon>Aculeata</taxon>
        <taxon>Formicoidea</taxon>
        <taxon>Formicidae</taxon>
        <taxon>Formicinae</taxon>
        <taxon>Lasius</taxon>
        <taxon>Lasius</taxon>
    </lineage>
</organism>
<comment type="caution">
    <text evidence="1">The sequence shown here is derived from an EMBL/GenBank/DDBJ whole genome shotgun (WGS) entry which is preliminary data.</text>
</comment>
<name>A0A0J7NZT8_LASNI</name>
<dbReference type="AlphaFoldDB" id="A0A0J7NZT8"/>
<protein>
    <submittedName>
        <fullName evidence="1">Uncharacterized protein</fullName>
    </submittedName>
</protein>
<reference evidence="1 2" key="1">
    <citation type="submission" date="2015-04" db="EMBL/GenBank/DDBJ databases">
        <title>Lasius niger genome sequencing.</title>
        <authorList>
            <person name="Konorov E.A."/>
            <person name="Nikitin M.A."/>
            <person name="Kirill M.V."/>
            <person name="Chang P."/>
        </authorList>
    </citation>
    <scope>NUCLEOTIDE SEQUENCE [LARGE SCALE GENOMIC DNA]</scope>
    <source>
        <tissue evidence="1">Whole</tissue>
    </source>
</reference>
<keyword evidence="2" id="KW-1185">Reference proteome</keyword>
<dbReference type="EMBL" id="LBMM01000640">
    <property type="protein sequence ID" value="KMQ97915.1"/>
    <property type="molecule type" value="Genomic_DNA"/>
</dbReference>
<gene>
    <name evidence="1" type="ORF">RF55_1732</name>
</gene>
<accession>A0A0J7NZT8</accession>
<dbReference type="PaxDb" id="67767-A0A0J7NZT8"/>
<sequence length="178" mass="17665">MQGAVTVTLDGGGGAALMTGMVLDVRVVVGGGGGDDGLVDREVDGGGDGGLVPGRLLVDREIGGDGGLVIGGLRTRFIAGLAAGCGTAIVSFRQSCDWCKEDGVVVARTGGERGSRMLCALATLATLLARFSFLGGGEGFCRLDDGTGLGTAADFANPLGIVSELLVAESVVLCPCCD</sequence>
<evidence type="ECO:0000313" key="2">
    <source>
        <dbReference type="Proteomes" id="UP000036403"/>
    </source>
</evidence>